<protein>
    <submittedName>
        <fullName evidence="2">Uncharacterized protein</fullName>
    </submittedName>
</protein>
<comment type="caution">
    <text evidence="2">The sequence shown here is derived from an EMBL/GenBank/DDBJ whole genome shotgun (WGS) entry which is preliminary data.</text>
</comment>
<sequence length="93" mass="10482">MNNNQSFDDFLNIDYRRLSRYLFNFSGNEFGIIGAVAGYLICQNLDIDEQNSIGNFFELIGQMILAIAAQNQVKNNDQNQSNSYNGIGSKKGF</sequence>
<dbReference type="EMBL" id="DVKI01000076">
    <property type="protein sequence ID" value="HIT17211.1"/>
    <property type="molecule type" value="Genomic_DNA"/>
</dbReference>
<dbReference type="AlphaFoldDB" id="A0A9D1G8T4"/>
<evidence type="ECO:0000313" key="3">
    <source>
        <dbReference type="Proteomes" id="UP000886893"/>
    </source>
</evidence>
<organism evidence="2 3">
    <name type="scientific">Candidatus Caccosoma faecigallinarum</name>
    <dbReference type="NCBI Taxonomy" id="2840720"/>
    <lineage>
        <taxon>Bacteria</taxon>
        <taxon>Bacillati</taxon>
        <taxon>Bacillota</taxon>
        <taxon>Bacillota incertae sedis</taxon>
        <taxon>Candidatus Caccosoma</taxon>
    </lineage>
</organism>
<keyword evidence="1" id="KW-1133">Transmembrane helix</keyword>
<evidence type="ECO:0000313" key="2">
    <source>
        <dbReference type="EMBL" id="HIT17211.1"/>
    </source>
</evidence>
<keyword evidence="1" id="KW-0472">Membrane</keyword>
<keyword evidence="1" id="KW-0812">Transmembrane</keyword>
<accession>A0A9D1G8T4</accession>
<feature type="transmembrane region" description="Helical" evidence="1">
    <location>
        <begin position="21"/>
        <end position="41"/>
    </location>
</feature>
<gene>
    <name evidence="2" type="ORF">IAD04_02380</name>
</gene>
<evidence type="ECO:0000256" key="1">
    <source>
        <dbReference type="SAM" id="Phobius"/>
    </source>
</evidence>
<proteinExistence type="predicted"/>
<reference evidence="2" key="2">
    <citation type="journal article" date="2021" name="PeerJ">
        <title>Extensive microbial diversity within the chicken gut microbiome revealed by metagenomics and culture.</title>
        <authorList>
            <person name="Gilroy R."/>
            <person name="Ravi A."/>
            <person name="Getino M."/>
            <person name="Pursley I."/>
            <person name="Horton D.L."/>
            <person name="Alikhan N.F."/>
            <person name="Baker D."/>
            <person name="Gharbi K."/>
            <person name="Hall N."/>
            <person name="Watson M."/>
            <person name="Adriaenssens E.M."/>
            <person name="Foster-Nyarko E."/>
            <person name="Jarju S."/>
            <person name="Secka A."/>
            <person name="Antonio M."/>
            <person name="Oren A."/>
            <person name="Chaudhuri R.R."/>
            <person name="La Ragione R."/>
            <person name="Hildebrand F."/>
            <person name="Pallen M.J."/>
        </authorList>
    </citation>
    <scope>NUCLEOTIDE SEQUENCE</scope>
    <source>
        <strain evidence="2">14508</strain>
    </source>
</reference>
<name>A0A9D1G8T4_9FIRM</name>
<reference evidence="2" key="1">
    <citation type="submission" date="2020-10" db="EMBL/GenBank/DDBJ databases">
        <authorList>
            <person name="Gilroy R."/>
        </authorList>
    </citation>
    <scope>NUCLEOTIDE SEQUENCE</scope>
    <source>
        <strain evidence="2">14508</strain>
    </source>
</reference>
<dbReference type="Proteomes" id="UP000886893">
    <property type="component" value="Unassembled WGS sequence"/>
</dbReference>